<dbReference type="GO" id="GO:0005576">
    <property type="term" value="C:extracellular region"/>
    <property type="evidence" value="ECO:0007669"/>
    <property type="project" value="TreeGrafter"/>
</dbReference>
<evidence type="ECO:0000256" key="4">
    <source>
        <dbReference type="SAM" id="SignalP"/>
    </source>
</evidence>
<dbReference type="InterPro" id="IPR001638">
    <property type="entry name" value="Solute-binding_3/MltF_N"/>
</dbReference>
<dbReference type="SMART" id="SM00062">
    <property type="entry name" value="PBPb"/>
    <property type="match status" value="1"/>
</dbReference>
<protein>
    <submittedName>
        <fullName evidence="6">Amino acid ABC transporter substrate-binding protein</fullName>
    </submittedName>
</protein>
<dbReference type="AlphaFoldDB" id="A0A250DME7"/>
<comment type="similarity">
    <text evidence="1">Belongs to the bacterial solute-binding protein 3 family.</text>
</comment>
<proteinExistence type="inferred from homology"/>
<feature type="domain" description="Solute-binding protein family 3/N-terminal" evidence="5">
    <location>
        <begin position="34"/>
        <end position="254"/>
    </location>
</feature>
<organism evidence="6 7">
    <name type="scientific">Variovorax boronicumulans</name>
    <dbReference type="NCBI Taxonomy" id="436515"/>
    <lineage>
        <taxon>Bacteria</taxon>
        <taxon>Pseudomonadati</taxon>
        <taxon>Pseudomonadota</taxon>
        <taxon>Betaproteobacteria</taxon>
        <taxon>Burkholderiales</taxon>
        <taxon>Comamonadaceae</taxon>
        <taxon>Variovorax</taxon>
    </lineage>
</organism>
<dbReference type="Pfam" id="PF00497">
    <property type="entry name" value="SBP_bac_3"/>
    <property type="match status" value="1"/>
</dbReference>
<sequence>MFRLTFTRVIAVALCVCVTTAQADRLSDIKARSKLVCATLTGAEPLAFQNPATREYVGFDVDTCKSLAKHLHVELEHRPISVEARIPELALGRVDVVAASLGYTKERAEQIAFSDIYYQLPLKIIVASNSPIQTFADLAGKKIAANKGSTSELNARNKLPGSEVVTYQDGTMAFLALAQGKVQAYAISQAPGARLLHESSGKFRFLDESLVYEPTGLGVKKGESELLDAVNKALRDMESSGELDALWRKWFGPDTKLKIVREKKLTPLSAF</sequence>
<dbReference type="GO" id="GO:0006865">
    <property type="term" value="P:amino acid transport"/>
    <property type="evidence" value="ECO:0007669"/>
    <property type="project" value="TreeGrafter"/>
</dbReference>
<evidence type="ECO:0000256" key="3">
    <source>
        <dbReference type="ARBA" id="ARBA00022729"/>
    </source>
</evidence>
<evidence type="ECO:0000256" key="1">
    <source>
        <dbReference type="ARBA" id="ARBA00010333"/>
    </source>
</evidence>
<dbReference type="PANTHER" id="PTHR30085:SF6">
    <property type="entry name" value="ABC TRANSPORTER GLUTAMINE-BINDING PROTEIN GLNH"/>
    <property type="match status" value="1"/>
</dbReference>
<accession>A0A250DME7</accession>
<keyword evidence="3 4" id="KW-0732">Signal</keyword>
<dbReference type="CDD" id="cd13689">
    <property type="entry name" value="PBP2_BsGlnH"/>
    <property type="match status" value="1"/>
</dbReference>
<feature type="signal peptide" evidence="4">
    <location>
        <begin position="1"/>
        <end position="23"/>
    </location>
</feature>
<dbReference type="Gene3D" id="3.40.190.10">
    <property type="entry name" value="Periplasmic binding protein-like II"/>
    <property type="match status" value="2"/>
</dbReference>
<dbReference type="InterPro" id="IPR051455">
    <property type="entry name" value="Bact_solute-bind_prot3"/>
</dbReference>
<dbReference type="GO" id="GO:0030288">
    <property type="term" value="C:outer membrane-bounded periplasmic space"/>
    <property type="evidence" value="ECO:0007669"/>
    <property type="project" value="TreeGrafter"/>
</dbReference>
<reference evidence="6 7" key="1">
    <citation type="submission" date="2017-09" db="EMBL/GenBank/DDBJ databases">
        <title>The diverse metabolic capabilities of V. boronicumulans make it an excellent choice for continued studies on novel biodegradation.</title>
        <authorList>
            <person name="Sun S."/>
        </authorList>
    </citation>
    <scope>NUCLEOTIDE SEQUENCE [LARGE SCALE GENOMIC DNA]</scope>
    <source>
        <strain evidence="6 7">J1</strain>
    </source>
</reference>
<feature type="chain" id="PRO_5012761190" evidence="4">
    <location>
        <begin position="24"/>
        <end position="271"/>
    </location>
</feature>
<dbReference type="KEGG" id="vbo:CKY39_21690"/>
<evidence type="ECO:0000313" key="6">
    <source>
        <dbReference type="EMBL" id="ATA55548.1"/>
    </source>
</evidence>
<dbReference type="Proteomes" id="UP000217154">
    <property type="component" value="Chromosome"/>
</dbReference>
<evidence type="ECO:0000256" key="2">
    <source>
        <dbReference type="ARBA" id="ARBA00022448"/>
    </source>
</evidence>
<dbReference type="EMBL" id="CP023284">
    <property type="protein sequence ID" value="ATA55548.1"/>
    <property type="molecule type" value="Genomic_DNA"/>
</dbReference>
<gene>
    <name evidence="6" type="ORF">CKY39_21690</name>
</gene>
<dbReference type="RefSeq" id="WP_095745901.1">
    <property type="nucleotide sequence ID" value="NZ_CP023284.1"/>
</dbReference>
<keyword evidence="2" id="KW-0813">Transport</keyword>
<dbReference type="PANTHER" id="PTHR30085">
    <property type="entry name" value="AMINO ACID ABC TRANSPORTER PERMEASE"/>
    <property type="match status" value="1"/>
</dbReference>
<name>A0A250DME7_9BURK</name>
<evidence type="ECO:0000313" key="7">
    <source>
        <dbReference type="Proteomes" id="UP000217154"/>
    </source>
</evidence>
<evidence type="ECO:0000259" key="5">
    <source>
        <dbReference type="SMART" id="SM00062"/>
    </source>
</evidence>
<dbReference type="SUPFAM" id="SSF53850">
    <property type="entry name" value="Periplasmic binding protein-like II"/>
    <property type="match status" value="1"/>
</dbReference>